<keyword evidence="3" id="KW-1185">Reference proteome</keyword>
<dbReference type="GeneID" id="68104109"/>
<dbReference type="Proteomes" id="UP000816034">
    <property type="component" value="Unassembled WGS sequence"/>
</dbReference>
<accession>A0AA88GEI5</accession>
<feature type="region of interest" description="Disordered" evidence="1">
    <location>
        <begin position="112"/>
        <end position="155"/>
    </location>
</feature>
<sequence>MNSHTYERPEALLSKDETNGITAQLPFRKRLPRHLNTQAFKQNYCEMNVQSNSMTVLRERVPSCNENQPKPSFLLYQQRLRASDLSINNPKKRKSLEGSEDDGVAMIGAGARVPSNITPSSNPMKKSKRLSKTSFPNSNLLSSHHEHSFPTVSADSSRCTTTTLTVDEHIQNTMIVIDHVSSCRDSKTKPILSPPPFMANFSWMNQPSTNDSIDHPQTSAMKNMILISNPKPSHVPNSAFDQWMMNFLMYLCSIHEEPFKRN</sequence>
<dbReference type="AlphaFoldDB" id="A0AA88GEI5"/>
<comment type="caution">
    <text evidence="2">The sequence shown here is derived from an EMBL/GenBank/DDBJ whole genome shotgun (WGS) entry which is preliminary data.</text>
</comment>
<reference evidence="2 3" key="1">
    <citation type="journal article" date="2018" name="BMC Genomics">
        <title>The genome of Naegleria lovaniensis, the basis for a comparative approach to unravel pathogenicity factors of the human pathogenic amoeba N. fowleri.</title>
        <authorList>
            <person name="Liechti N."/>
            <person name="Schurch N."/>
            <person name="Bruggmann R."/>
            <person name="Wittwer M."/>
        </authorList>
    </citation>
    <scope>NUCLEOTIDE SEQUENCE [LARGE SCALE GENOMIC DNA]</scope>
    <source>
        <strain evidence="2 3">ATCC 30569</strain>
    </source>
</reference>
<proteinExistence type="predicted"/>
<evidence type="ECO:0000313" key="2">
    <source>
        <dbReference type="EMBL" id="KAG2373990.1"/>
    </source>
</evidence>
<feature type="compositionally biased region" description="Polar residues" evidence="1">
    <location>
        <begin position="115"/>
        <end position="124"/>
    </location>
</feature>
<protein>
    <submittedName>
        <fullName evidence="2">Uncharacterized protein</fullName>
    </submittedName>
</protein>
<dbReference type="RefSeq" id="XP_044543164.1">
    <property type="nucleotide sequence ID" value="XM_044687334.1"/>
</dbReference>
<dbReference type="EMBL" id="PYSW02000049">
    <property type="protein sequence ID" value="KAG2373990.1"/>
    <property type="molecule type" value="Genomic_DNA"/>
</dbReference>
<name>A0AA88GEI5_NAELO</name>
<gene>
    <name evidence="2" type="ORF">C9374_011655</name>
</gene>
<evidence type="ECO:0000313" key="3">
    <source>
        <dbReference type="Proteomes" id="UP000816034"/>
    </source>
</evidence>
<organism evidence="2 3">
    <name type="scientific">Naegleria lovaniensis</name>
    <name type="common">Amoeba</name>
    <dbReference type="NCBI Taxonomy" id="51637"/>
    <lineage>
        <taxon>Eukaryota</taxon>
        <taxon>Discoba</taxon>
        <taxon>Heterolobosea</taxon>
        <taxon>Tetramitia</taxon>
        <taxon>Eutetramitia</taxon>
        <taxon>Vahlkampfiidae</taxon>
        <taxon>Naegleria</taxon>
    </lineage>
</organism>
<evidence type="ECO:0000256" key="1">
    <source>
        <dbReference type="SAM" id="MobiDB-lite"/>
    </source>
</evidence>